<dbReference type="RefSeq" id="XP_001744366.1">
    <property type="nucleotide sequence ID" value="XM_001744314.1"/>
</dbReference>
<dbReference type="SUPFAM" id="SSF46938">
    <property type="entry name" value="CRAL/TRIO N-terminal domain"/>
    <property type="match status" value="1"/>
</dbReference>
<proteinExistence type="predicted"/>
<dbReference type="AlphaFoldDB" id="A9UUC1"/>
<dbReference type="PRINTS" id="PR00180">
    <property type="entry name" value="CRETINALDHBP"/>
</dbReference>
<keyword evidence="3" id="KW-1185">Reference proteome</keyword>
<dbReference type="GeneID" id="5889372"/>
<dbReference type="PROSITE" id="PS50191">
    <property type="entry name" value="CRAL_TRIO"/>
    <property type="match status" value="1"/>
</dbReference>
<dbReference type="InterPro" id="IPR001251">
    <property type="entry name" value="CRAL-TRIO_dom"/>
</dbReference>
<dbReference type="SUPFAM" id="SSF52087">
    <property type="entry name" value="CRAL/TRIO domain"/>
    <property type="match status" value="1"/>
</dbReference>
<dbReference type="KEGG" id="mbr:MONBRDRAFT_36405"/>
<dbReference type="FunCoup" id="A9UUC1">
    <property type="interactions" value="138"/>
</dbReference>
<reference evidence="2 3" key="1">
    <citation type="journal article" date="2008" name="Nature">
        <title>The genome of the choanoflagellate Monosiga brevicollis and the origin of metazoans.</title>
        <authorList>
            <consortium name="JGI Sequencing"/>
            <person name="King N."/>
            <person name="Westbrook M.J."/>
            <person name="Young S.L."/>
            <person name="Kuo A."/>
            <person name="Abedin M."/>
            <person name="Chapman J."/>
            <person name="Fairclough S."/>
            <person name="Hellsten U."/>
            <person name="Isogai Y."/>
            <person name="Letunic I."/>
            <person name="Marr M."/>
            <person name="Pincus D."/>
            <person name="Putnam N."/>
            <person name="Rokas A."/>
            <person name="Wright K.J."/>
            <person name="Zuzow R."/>
            <person name="Dirks W."/>
            <person name="Good M."/>
            <person name="Goodstein D."/>
            <person name="Lemons D."/>
            <person name="Li W."/>
            <person name="Lyons J.B."/>
            <person name="Morris A."/>
            <person name="Nichols S."/>
            <person name="Richter D.J."/>
            <person name="Salamov A."/>
            <person name="Bork P."/>
            <person name="Lim W.A."/>
            <person name="Manning G."/>
            <person name="Miller W.T."/>
            <person name="McGinnis W."/>
            <person name="Shapiro H."/>
            <person name="Tjian R."/>
            <person name="Grigoriev I.V."/>
            <person name="Rokhsar D."/>
        </authorList>
    </citation>
    <scope>NUCLEOTIDE SEQUENCE [LARGE SCALE GENOMIC DNA]</scope>
    <source>
        <strain evidence="3">MX1 / ATCC 50154</strain>
    </source>
</reference>
<dbReference type="InterPro" id="IPR036865">
    <property type="entry name" value="CRAL-TRIO_dom_sf"/>
</dbReference>
<dbReference type="PANTHER" id="PTHR10174">
    <property type="entry name" value="ALPHA-TOCOPHEROL TRANSFER PROTEIN-RELATED"/>
    <property type="match status" value="1"/>
</dbReference>
<dbReference type="OMA" id="YVESYRY"/>
<dbReference type="CDD" id="cd00170">
    <property type="entry name" value="SEC14"/>
    <property type="match status" value="1"/>
</dbReference>
<sequence>MSACELDRPMGKADRPRTTGQLMKSMRKLGDYDLDVDDADTSIEIGSAQEMELFDRLVVRGRGNSTFERAGPFWQMACLRARKYNVERAYVLVTNYIKWRDEFGVNRTTVDNDSEYRALVERGVVEACGNRDQDGHYVLTVRQCRTDPGRWSPRYAVLAAHVAIESLLVRFPEAQAKGVAFVNDMSGISMRNMDSRVPREMFAAFRDKLPVRFAGLYVVHPPMFMRMVAPVIKMFMSTKMQSRMRVLTHGYDDLKLHFDASQLPTDFGGSYPYSHEAYMTFVSEMQHHYNQQRSINGELFSDNKAPAEDSDSGKEPSICSAATTCSIHEAWMDFTIEPDNERFV</sequence>
<organism evidence="2 3">
    <name type="scientific">Monosiga brevicollis</name>
    <name type="common">Choanoflagellate</name>
    <dbReference type="NCBI Taxonomy" id="81824"/>
    <lineage>
        <taxon>Eukaryota</taxon>
        <taxon>Choanoflagellata</taxon>
        <taxon>Craspedida</taxon>
        <taxon>Salpingoecidae</taxon>
        <taxon>Monosiga</taxon>
    </lineage>
</organism>
<dbReference type="Gene3D" id="3.40.525.10">
    <property type="entry name" value="CRAL-TRIO lipid binding domain"/>
    <property type="match status" value="1"/>
</dbReference>
<dbReference type="InterPro" id="IPR036273">
    <property type="entry name" value="CRAL/TRIO_N_dom_sf"/>
</dbReference>
<feature type="domain" description="CRAL-TRIO" evidence="1">
    <location>
        <begin position="112"/>
        <end position="275"/>
    </location>
</feature>
<evidence type="ECO:0000313" key="2">
    <source>
        <dbReference type="EMBL" id="EDQ91069.1"/>
    </source>
</evidence>
<dbReference type="Proteomes" id="UP000001357">
    <property type="component" value="Unassembled WGS sequence"/>
</dbReference>
<dbReference type="InParanoid" id="A9UUC1"/>
<dbReference type="Gene3D" id="1.10.8.20">
    <property type="entry name" value="N-terminal domain of phosphatidylinositol transfer protein sec14p"/>
    <property type="match status" value="1"/>
</dbReference>
<dbReference type="Pfam" id="PF00650">
    <property type="entry name" value="CRAL_TRIO"/>
    <property type="match status" value="1"/>
</dbReference>
<gene>
    <name evidence="2" type="ORF">MONBRDRAFT_36405</name>
</gene>
<dbReference type="PANTHER" id="PTHR10174:SF229">
    <property type="entry name" value="CRAL-TRIO DOMAIN-CONTAINING PROTEIN"/>
    <property type="match status" value="1"/>
</dbReference>
<evidence type="ECO:0000259" key="1">
    <source>
        <dbReference type="PROSITE" id="PS50191"/>
    </source>
</evidence>
<accession>A9UUC1</accession>
<dbReference type="SMART" id="SM00516">
    <property type="entry name" value="SEC14"/>
    <property type="match status" value="1"/>
</dbReference>
<evidence type="ECO:0000313" key="3">
    <source>
        <dbReference type="Proteomes" id="UP000001357"/>
    </source>
</evidence>
<protein>
    <recommendedName>
        <fullName evidence="1">CRAL-TRIO domain-containing protein</fullName>
    </recommendedName>
</protein>
<dbReference type="EMBL" id="CH991546">
    <property type="protein sequence ID" value="EDQ91069.1"/>
    <property type="molecule type" value="Genomic_DNA"/>
</dbReference>
<dbReference type="eggNOG" id="KOG1471">
    <property type="taxonomic scope" value="Eukaryota"/>
</dbReference>
<name>A9UUC1_MONBE</name>